<dbReference type="Proteomes" id="UP001174909">
    <property type="component" value="Unassembled WGS sequence"/>
</dbReference>
<protein>
    <submittedName>
        <fullName evidence="2">Uncharacterized protein</fullName>
    </submittedName>
</protein>
<accession>A0AA35SS54</accession>
<organism evidence="2 3">
    <name type="scientific">Geodia barretti</name>
    <name type="common">Barrett's horny sponge</name>
    <dbReference type="NCBI Taxonomy" id="519541"/>
    <lineage>
        <taxon>Eukaryota</taxon>
        <taxon>Metazoa</taxon>
        <taxon>Porifera</taxon>
        <taxon>Demospongiae</taxon>
        <taxon>Heteroscleromorpha</taxon>
        <taxon>Tetractinellida</taxon>
        <taxon>Astrophorina</taxon>
        <taxon>Geodiidae</taxon>
        <taxon>Geodia</taxon>
    </lineage>
</organism>
<feature type="non-terminal residue" evidence="2">
    <location>
        <position position="164"/>
    </location>
</feature>
<keyword evidence="3" id="KW-1185">Reference proteome</keyword>
<dbReference type="AlphaFoldDB" id="A0AA35SS54"/>
<evidence type="ECO:0000313" key="3">
    <source>
        <dbReference type="Proteomes" id="UP001174909"/>
    </source>
</evidence>
<gene>
    <name evidence="2" type="ORF">GBAR_LOCUS19014</name>
</gene>
<comment type="caution">
    <text evidence="2">The sequence shown here is derived from an EMBL/GenBank/DDBJ whole genome shotgun (WGS) entry which is preliminary data.</text>
</comment>
<proteinExistence type="predicted"/>
<name>A0AA35SS54_GEOBA</name>
<feature type="compositionally biased region" description="Polar residues" evidence="1">
    <location>
        <begin position="48"/>
        <end position="61"/>
    </location>
</feature>
<dbReference type="EMBL" id="CASHTH010002686">
    <property type="protein sequence ID" value="CAI8033711.1"/>
    <property type="molecule type" value="Genomic_DNA"/>
</dbReference>
<evidence type="ECO:0000313" key="2">
    <source>
        <dbReference type="EMBL" id="CAI8033711.1"/>
    </source>
</evidence>
<reference evidence="2" key="1">
    <citation type="submission" date="2023-03" db="EMBL/GenBank/DDBJ databases">
        <authorList>
            <person name="Steffen K."/>
            <person name="Cardenas P."/>
        </authorList>
    </citation>
    <scope>NUCLEOTIDE SEQUENCE</scope>
</reference>
<evidence type="ECO:0000256" key="1">
    <source>
        <dbReference type="SAM" id="MobiDB-lite"/>
    </source>
</evidence>
<sequence length="164" mass="18514">LPNAPLPDEPLFNRPVPEGPFFNGPLFEGPLSNGIGPLPNGPLPDVAPSTNPATEDHTTPQSSASVVTNLMFHNKNTQRTLLLHNGGYFPFHKPLHSFSPRYQFPFGRPFPFVPYRYIHRQPHFSTNQDPFPYVSNSFCNCDSGSSCMISCHYSPHYKFGYRQY</sequence>
<feature type="region of interest" description="Disordered" evidence="1">
    <location>
        <begin position="33"/>
        <end position="61"/>
    </location>
</feature>